<dbReference type="PANTHER" id="PTHR30221">
    <property type="entry name" value="SMALL-CONDUCTANCE MECHANOSENSITIVE CHANNEL"/>
    <property type="match status" value="1"/>
</dbReference>
<dbReference type="Gene3D" id="2.30.30.60">
    <property type="match status" value="1"/>
</dbReference>
<feature type="transmembrane region" description="Helical" evidence="5">
    <location>
        <begin position="146"/>
        <end position="167"/>
    </location>
</feature>
<dbReference type="InterPro" id="IPR008910">
    <property type="entry name" value="MSC_TM_helix"/>
</dbReference>
<protein>
    <submittedName>
        <fullName evidence="7">Mechanosensitive ion channel family protein</fullName>
    </submittedName>
</protein>
<dbReference type="InterPro" id="IPR023408">
    <property type="entry name" value="MscS_beta-dom_sf"/>
</dbReference>
<dbReference type="InterPro" id="IPR010920">
    <property type="entry name" value="LSM_dom_sf"/>
</dbReference>
<accession>A0A8U0HTJ7</accession>
<keyword evidence="3 5" id="KW-1133">Transmembrane helix</keyword>
<dbReference type="InterPro" id="IPR045275">
    <property type="entry name" value="MscS_archaea/bacteria_type"/>
</dbReference>
<evidence type="ECO:0000256" key="1">
    <source>
        <dbReference type="ARBA" id="ARBA00004370"/>
    </source>
</evidence>
<dbReference type="Pfam" id="PF05552">
    <property type="entry name" value="MS_channel_1st_1"/>
    <property type="match status" value="1"/>
</dbReference>
<evidence type="ECO:0000313" key="8">
    <source>
        <dbReference type="Proteomes" id="UP000830729"/>
    </source>
</evidence>
<dbReference type="RefSeq" id="WP_248650263.1">
    <property type="nucleotide sequence ID" value="NZ_CP096659.1"/>
</dbReference>
<reference evidence="7 8" key="1">
    <citation type="submission" date="2022-04" db="EMBL/GenBank/DDBJ databases">
        <title>Diverse halophilic archaea isolated from saline environments.</title>
        <authorList>
            <person name="Cui H.-L."/>
        </authorList>
    </citation>
    <scope>NUCLEOTIDE SEQUENCE [LARGE SCALE GENOMIC DNA]</scope>
    <source>
        <strain evidence="7 8">XZYJT49</strain>
    </source>
</reference>
<name>A0A8U0HTJ7_9EURY</name>
<dbReference type="AlphaFoldDB" id="A0A8U0HTJ7"/>
<feature type="domain" description="Mechanosensitive ion channel MscS" evidence="6">
    <location>
        <begin position="196"/>
        <end position="254"/>
    </location>
</feature>
<dbReference type="EMBL" id="CP096659">
    <property type="protein sequence ID" value="UPV74217.1"/>
    <property type="molecule type" value="Genomic_DNA"/>
</dbReference>
<feature type="transmembrane region" description="Helical" evidence="5">
    <location>
        <begin position="16"/>
        <end position="35"/>
    </location>
</feature>
<dbReference type="SUPFAM" id="SSF50182">
    <property type="entry name" value="Sm-like ribonucleoproteins"/>
    <property type="match status" value="1"/>
</dbReference>
<evidence type="ECO:0000256" key="2">
    <source>
        <dbReference type="ARBA" id="ARBA00022692"/>
    </source>
</evidence>
<evidence type="ECO:0000256" key="3">
    <source>
        <dbReference type="ARBA" id="ARBA00022989"/>
    </source>
</evidence>
<evidence type="ECO:0000256" key="4">
    <source>
        <dbReference type="ARBA" id="ARBA00023136"/>
    </source>
</evidence>
<dbReference type="KEGG" id="halx:M0R89_16965"/>
<evidence type="ECO:0000313" key="7">
    <source>
        <dbReference type="EMBL" id="UPV74217.1"/>
    </source>
</evidence>
<organism evidence="7 8">
    <name type="scientific">Halorussus limi</name>
    <dbReference type="NCBI Taxonomy" id="2938695"/>
    <lineage>
        <taxon>Archaea</taxon>
        <taxon>Methanobacteriati</taxon>
        <taxon>Methanobacteriota</taxon>
        <taxon>Stenosarchaea group</taxon>
        <taxon>Halobacteria</taxon>
        <taxon>Halobacteriales</taxon>
        <taxon>Haladaptataceae</taxon>
        <taxon>Halorussus</taxon>
    </lineage>
</organism>
<dbReference type="GeneID" id="72186926"/>
<gene>
    <name evidence="7" type="ORF">M0R89_16965</name>
</gene>
<evidence type="ECO:0000259" key="6">
    <source>
        <dbReference type="Pfam" id="PF00924"/>
    </source>
</evidence>
<feature type="transmembrane region" description="Helical" evidence="5">
    <location>
        <begin position="78"/>
        <end position="101"/>
    </location>
</feature>
<dbReference type="Proteomes" id="UP000830729">
    <property type="component" value="Chromosome"/>
</dbReference>
<comment type="subcellular location">
    <subcellularLocation>
        <location evidence="1">Membrane</location>
    </subcellularLocation>
</comment>
<keyword evidence="2 5" id="KW-0812">Transmembrane</keyword>
<proteinExistence type="predicted"/>
<dbReference type="Pfam" id="PF00924">
    <property type="entry name" value="MS_channel_2nd"/>
    <property type="match status" value="1"/>
</dbReference>
<feature type="transmembrane region" description="Helical" evidence="5">
    <location>
        <begin position="173"/>
        <end position="197"/>
    </location>
</feature>
<dbReference type="GO" id="GO:0008381">
    <property type="term" value="F:mechanosensitive monoatomic ion channel activity"/>
    <property type="evidence" value="ECO:0007669"/>
    <property type="project" value="InterPro"/>
</dbReference>
<dbReference type="PANTHER" id="PTHR30221:SF20">
    <property type="entry name" value="SMALL-CONDUCTANCE MECHANOSENSITIVE CHANNEL"/>
    <property type="match status" value="1"/>
</dbReference>
<dbReference type="GO" id="GO:0016020">
    <property type="term" value="C:membrane"/>
    <property type="evidence" value="ECO:0007669"/>
    <property type="project" value="UniProtKB-SubCell"/>
</dbReference>
<dbReference type="Gene3D" id="1.10.287.1260">
    <property type="match status" value="1"/>
</dbReference>
<keyword evidence="8" id="KW-1185">Reference proteome</keyword>
<sequence>MSVLQVQWEVLLREEFQYILALLILFGGLAAGYAIGRLNQRLLTAAGVPEAVERTPFERTAQSLGTDTVALVSRLSSWFIYGVVVLIALNVADLLNAQLFWSGVLTFIPDLFIAILVFIVGFVVADKAELVVGERLRSVKLPEVGIIPRLVKYTIVYLAALVALGQVNVAIEALLILLAAYVLAVILFGAVAFWDLLRSSAAGVYLLLNQPYGIGDEVRVGDDRGIVQEVDVFVTRIENDGEEYIVPNSRVFEQGVVRIRD</sequence>
<feature type="transmembrane region" description="Helical" evidence="5">
    <location>
        <begin position="107"/>
        <end position="125"/>
    </location>
</feature>
<evidence type="ECO:0000256" key="5">
    <source>
        <dbReference type="SAM" id="Phobius"/>
    </source>
</evidence>
<dbReference type="InterPro" id="IPR006685">
    <property type="entry name" value="MscS_channel_2nd"/>
</dbReference>
<keyword evidence="4 5" id="KW-0472">Membrane</keyword>